<keyword evidence="1" id="KW-0732">Signal</keyword>
<evidence type="ECO:0000256" key="1">
    <source>
        <dbReference type="SAM" id="SignalP"/>
    </source>
</evidence>
<accession>A0A173VHL9</accession>
<feature type="signal peptide" evidence="1">
    <location>
        <begin position="1"/>
        <end position="20"/>
    </location>
</feature>
<sequence length="142" mass="15939">MNRKTLFCFLTALIMIFVLAGCSGKNSGGNIDNVQIPDWKPSEIYSDSDIEAAFQTVKDYFGNEFDGCTLTKLSYPGDTYADEFDEWAEQYDADEAIVILSSFDVDSSGGDGSLNPDSTYDDWKWILIRNDSGNWEHVDHGY</sequence>
<evidence type="ECO:0000313" key="2">
    <source>
        <dbReference type="EMBL" id="CUN26206.1"/>
    </source>
</evidence>
<feature type="chain" id="PRO_5038212957" description="Lipoprotein" evidence="1">
    <location>
        <begin position="21"/>
        <end position="142"/>
    </location>
</feature>
<evidence type="ECO:0000313" key="4">
    <source>
        <dbReference type="Proteomes" id="UP000095492"/>
    </source>
</evidence>
<dbReference type="STRING" id="39490.ERS852448_02902"/>
<evidence type="ECO:0008006" key="6">
    <source>
        <dbReference type="Google" id="ProtNLM"/>
    </source>
</evidence>
<reference evidence="2 4" key="1">
    <citation type="submission" date="2015-09" db="EMBL/GenBank/DDBJ databases">
        <authorList>
            <consortium name="Pathogen Informatics"/>
        </authorList>
    </citation>
    <scope>NUCLEOTIDE SEQUENCE [LARGE SCALE GENOMIC DNA]</scope>
    <source>
        <strain evidence="2 4">2789STDY5608891</strain>
    </source>
</reference>
<gene>
    <name evidence="2" type="ORF">ERS852448_02902</name>
    <name evidence="3" type="ORF">GKE72_02920</name>
</gene>
<protein>
    <recommendedName>
        <fullName evidence="6">Lipoprotein</fullName>
    </recommendedName>
</protein>
<dbReference type="PROSITE" id="PS51257">
    <property type="entry name" value="PROKAR_LIPOPROTEIN"/>
    <property type="match status" value="1"/>
</dbReference>
<dbReference type="Proteomes" id="UP000431304">
    <property type="component" value="Unassembled WGS sequence"/>
</dbReference>
<dbReference type="EMBL" id="CYYA01000030">
    <property type="protein sequence ID" value="CUN26206.1"/>
    <property type="molecule type" value="Genomic_DNA"/>
</dbReference>
<dbReference type="Proteomes" id="UP000095492">
    <property type="component" value="Unassembled WGS sequence"/>
</dbReference>
<dbReference type="OrthoDB" id="9801008at2"/>
<evidence type="ECO:0000313" key="3">
    <source>
        <dbReference type="EMBL" id="MSD15039.1"/>
    </source>
</evidence>
<proteinExistence type="predicted"/>
<dbReference type="EMBL" id="WKRA01000003">
    <property type="protein sequence ID" value="MSD15039.1"/>
    <property type="molecule type" value="Genomic_DNA"/>
</dbReference>
<dbReference type="GeneID" id="97391872"/>
<dbReference type="AlphaFoldDB" id="A0A173VHL9"/>
<dbReference type="RefSeq" id="WP_055291182.1">
    <property type="nucleotide sequence ID" value="NZ_CAXUGT010000001.1"/>
</dbReference>
<organism evidence="2 4">
    <name type="scientific">Eubacterium ramulus</name>
    <dbReference type="NCBI Taxonomy" id="39490"/>
    <lineage>
        <taxon>Bacteria</taxon>
        <taxon>Bacillati</taxon>
        <taxon>Bacillota</taxon>
        <taxon>Clostridia</taxon>
        <taxon>Eubacteriales</taxon>
        <taxon>Eubacteriaceae</taxon>
        <taxon>Eubacterium</taxon>
    </lineage>
</organism>
<reference evidence="3 5" key="2">
    <citation type="journal article" date="2019" name="Nat. Med.">
        <title>A library of human gut bacterial isolates paired with longitudinal multiomics data enables mechanistic microbiome research.</title>
        <authorList>
            <person name="Poyet M."/>
            <person name="Groussin M."/>
            <person name="Gibbons S.M."/>
            <person name="Avila-Pacheco J."/>
            <person name="Jiang X."/>
            <person name="Kearney S.M."/>
            <person name="Perrotta A.R."/>
            <person name="Berdy B."/>
            <person name="Zhao S."/>
            <person name="Lieberman T.D."/>
            <person name="Swanson P.K."/>
            <person name="Smith M."/>
            <person name="Roesemann S."/>
            <person name="Alexander J.E."/>
            <person name="Rich S.A."/>
            <person name="Livny J."/>
            <person name="Vlamakis H."/>
            <person name="Clish C."/>
            <person name="Bullock K."/>
            <person name="Deik A."/>
            <person name="Scott J."/>
            <person name="Pierce K.A."/>
            <person name="Xavier R.J."/>
            <person name="Alm E.J."/>
        </authorList>
    </citation>
    <scope>NUCLEOTIDE SEQUENCE [LARGE SCALE GENOMIC DNA]</scope>
    <source>
        <strain evidence="3 5">BIOML-A3</strain>
    </source>
</reference>
<name>A0A173VHL9_EUBRA</name>
<evidence type="ECO:0000313" key="5">
    <source>
        <dbReference type="Proteomes" id="UP000431304"/>
    </source>
</evidence>